<feature type="binding site" evidence="11">
    <location>
        <position position="178"/>
    </location>
    <ligand>
        <name>Mg(2+)</name>
        <dbReference type="ChEBI" id="CHEBI:18420"/>
    </ligand>
</feature>
<protein>
    <recommendedName>
        <fullName evidence="11">1-deoxy-D-xylulose-5-phosphate synthase</fullName>
        <ecNumber evidence="11">2.2.1.7</ecNumber>
    </recommendedName>
    <alternativeName>
        <fullName evidence="11">1-deoxyxylulose-5-phosphate synthase</fullName>
        <shortName evidence="11">DXP synthase</shortName>
        <shortName evidence="11">DXPS</shortName>
    </alternativeName>
</protein>
<feature type="binding site" evidence="11">
    <location>
        <position position="77"/>
    </location>
    <ligand>
        <name>thiamine diphosphate</name>
        <dbReference type="ChEBI" id="CHEBI:58937"/>
    </ligand>
</feature>
<name>A0A1M6LV65_9FIRM</name>
<dbReference type="GO" id="GO:0019288">
    <property type="term" value="P:isopentenyl diphosphate biosynthetic process, methylerythritol 4-phosphate pathway"/>
    <property type="evidence" value="ECO:0007669"/>
    <property type="project" value="TreeGrafter"/>
</dbReference>
<evidence type="ECO:0000256" key="1">
    <source>
        <dbReference type="ARBA" id="ARBA00004980"/>
    </source>
</evidence>
<keyword evidence="6 11" id="KW-0460">Magnesium</keyword>
<feature type="binding site" evidence="11">
    <location>
        <position position="178"/>
    </location>
    <ligand>
        <name>thiamine diphosphate</name>
        <dbReference type="ChEBI" id="CHEBI:58937"/>
    </ligand>
</feature>
<dbReference type="Proteomes" id="UP000183975">
    <property type="component" value="Unassembled WGS sequence"/>
</dbReference>
<evidence type="ECO:0000256" key="4">
    <source>
        <dbReference type="ARBA" id="ARBA00022679"/>
    </source>
</evidence>
<dbReference type="UniPathway" id="UPA00064">
    <property type="reaction ID" value="UER00091"/>
</dbReference>
<comment type="cofactor">
    <cofactor evidence="11">
        <name>Mg(2+)</name>
        <dbReference type="ChEBI" id="CHEBI:18420"/>
    </cofactor>
    <text evidence="11">Binds 1 Mg(2+) ion per subunit.</text>
</comment>
<evidence type="ECO:0000256" key="7">
    <source>
        <dbReference type="ARBA" id="ARBA00022977"/>
    </source>
</evidence>
<comment type="cofactor">
    <cofactor evidence="11">
        <name>thiamine diphosphate</name>
        <dbReference type="ChEBI" id="CHEBI:58937"/>
    </cofactor>
    <text evidence="11">Binds 1 thiamine pyrophosphate per subunit.</text>
</comment>
<dbReference type="GO" id="GO:0008661">
    <property type="term" value="F:1-deoxy-D-xylulose-5-phosphate synthase activity"/>
    <property type="evidence" value="ECO:0007669"/>
    <property type="project" value="UniProtKB-UniRule"/>
</dbReference>
<evidence type="ECO:0000259" key="12">
    <source>
        <dbReference type="SMART" id="SM00861"/>
    </source>
</evidence>
<keyword evidence="7 11" id="KW-0784">Thiamine biosynthesis</keyword>
<dbReference type="FunFam" id="3.40.50.970:FF:000005">
    <property type="entry name" value="1-deoxy-D-xylulose-5-phosphate synthase"/>
    <property type="match status" value="1"/>
</dbReference>
<feature type="binding site" evidence="11">
    <location>
        <begin position="118"/>
        <end position="120"/>
    </location>
    <ligand>
        <name>thiamine diphosphate</name>
        <dbReference type="ChEBI" id="CHEBI:58937"/>
    </ligand>
</feature>
<evidence type="ECO:0000256" key="11">
    <source>
        <dbReference type="HAMAP-Rule" id="MF_00315"/>
    </source>
</evidence>
<accession>A0A1M6LV65</accession>
<dbReference type="InterPro" id="IPR029061">
    <property type="entry name" value="THDP-binding"/>
</dbReference>
<feature type="binding site" evidence="11">
    <location>
        <position position="289"/>
    </location>
    <ligand>
        <name>thiamine diphosphate</name>
        <dbReference type="ChEBI" id="CHEBI:58937"/>
    </ligand>
</feature>
<evidence type="ECO:0000313" key="13">
    <source>
        <dbReference type="EMBL" id="SHJ75060.1"/>
    </source>
</evidence>
<evidence type="ECO:0000256" key="10">
    <source>
        <dbReference type="ARBA" id="ARBA00055605"/>
    </source>
</evidence>
<dbReference type="NCBIfam" id="TIGR00204">
    <property type="entry name" value="dxs"/>
    <property type="match status" value="1"/>
</dbReference>
<dbReference type="GO" id="GO:0000287">
    <property type="term" value="F:magnesium ion binding"/>
    <property type="evidence" value="ECO:0007669"/>
    <property type="project" value="UniProtKB-UniRule"/>
</dbReference>
<evidence type="ECO:0000313" key="14">
    <source>
        <dbReference type="Proteomes" id="UP000183975"/>
    </source>
</evidence>
<dbReference type="InterPro" id="IPR005475">
    <property type="entry name" value="Transketolase-like_Pyr-bd"/>
</dbReference>
<dbReference type="InterPro" id="IPR005477">
    <property type="entry name" value="Dxylulose-5-P_synthase"/>
</dbReference>
<feature type="binding site" evidence="11">
    <location>
        <position position="370"/>
    </location>
    <ligand>
        <name>thiamine diphosphate</name>
        <dbReference type="ChEBI" id="CHEBI:58937"/>
    </ligand>
</feature>
<dbReference type="NCBIfam" id="NF003933">
    <property type="entry name" value="PRK05444.2-2"/>
    <property type="match status" value="1"/>
</dbReference>
<evidence type="ECO:0000256" key="2">
    <source>
        <dbReference type="ARBA" id="ARBA00011081"/>
    </source>
</evidence>
<evidence type="ECO:0000256" key="5">
    <source>
        <dbReference type="ARBA" id="ARBA00022723"/>
    </source>
</evidence>
<dbReference type="Pfam" id="PF02780">
    <property type="entry name" value="Transketolase_C"/>
    <property type="match status" value="1"/>
</dbReference>
<keyword evidence="8 11" id="KW-0786">Thiamine pyrophosphate</keyword>
<gene>
    <name evidence="11" type="primary">dxs</name>
    <name evidence="13" type="ORF">SAMN02745138_00439</name>
</gene>
<dbReference type="SUPFAM" id="SSF52922">
    <property type="entry name" value="TK C-terminal domain-like"/>
    <property type="match status" value="1"/>
</dbReference>
<organism evidence="13 14">
    <name type="scientific">Anaerotignum lactatifermentans DSM 14214</name>
    <dbReference type="NCBI Taxonomy" id="1121323"/>
    <lineage>
        <taxon>Bacteria</taxon>
        <taxon>Bacillati</taxon>
        <taxon>Bacillota</taxon>
        <taxon>Clostridia</taxon>
        <taxon>Lachnospirales</taxon>
        <taxon>Anaerotignaceae</taxon>
        <taxon>Anaerotignum</taxon>
    </lineage>
</organism>
<dbReference type="EC" id="2.2.1.7" evidence="11"/>
<feature type="domain" description="Transketolase-like pyrimidine-binding" evidence="12">
    <location>
        <begin position="319"/>
        <end position="484"/>
    </location>
</feature>
<dbReference type="GO" id="GO:0009228">
    <property type="term" value="P:thiamine biosynthetic process"/>
    <property type="evidence" value="ECO:0007669"/>
    <property type="project" value="UniProtKB-UniRule"/>
</dbReference>
<dbReference type="Pfam" id="PF02779">
    <property type="entry name" value="Transket_pyr"/>
    <property type="match status" value="1"/>
</dbReference>
<dbReference type="Gene3D" id="3.40.50.970">
    <property type="match status" value="2"/>
</dbReference>
<sequence length="626" mass="69101">MICVGGILDRIQSPEDLKKLNLQEMEQLCKELRRFLLRAVSKTGGHLASNLGVVELTVALEYCFRLPQDKIVWDVGHQAYIHKMLTGRKEGFSALRQLDGLSGFPKPHESPCDAFAAGHSSTSISAALGIAKARDLQGRKNHVIAVIGDGSMTGGLAYEALNNAGRENTDLIVVLNDNQMSIDTNVGAISKHLNSLRTSNRYQAFKDNFKQFRDMVPVIGKPAYSVLEKVRDSAKLLLLEGAVFEGMGFKYIGPVDGHDLPELIELFKNVQQMYGPILIHVKTEKGRGYPYAEERPWDYHGVSPFDLRTGDPLSKSNKPSWSAVFGKKIVEIGKHNPKVVGITAAMCSGTGFQKFRKEFPKRFFDVAIAEQHGTTFAAGLASQGMIPVFAVYSSFLQRAYDQIIHDVCMENLHVVFAIDRAGIVGADGETHQGVFDLSFLRHIPNMTVLSPKNGWELEAMLDYAVNVCKGPVAVRYPRGTASENFEMQRLPIEYGKAEWIAKGEDIAILAEGHMLDAAYGAVERLRAEGKNPSLVNIRFIRPLDGEILRAVAEDCSHIFTVEDNVRDGGFGSAVLEFYSDHDIAANVKNLAFPDVYIEQGTQAQLFAKYGLDAEGIYQSIKKTLGE</sequence>
<dbReference type="FunFam" id="3.40.50.920:FF:000002">
    <property type="entry name" value="1-deoxy-D-xylulose-5-phosphate synthase"/>
    <property type="match status" value="1"/>
</dbReference>
<dbReference type="HAMAP" id="MF_00315">
    <property type="entry name" value="DXP_synth"/>
    <property type="match status" value="1"/>
</dbReference>
<comment type="catalytic activity">
    <reaction evidence="11">
        <text>D-glyceraldehyde 3-phosphate + pyruvate + H(+) = 1-deoxy-D-xylulose 5-phosphate + CO2</text>
        <dbReference type="Rhea" id="RHEA:12605"/>
        <dbReference type="ChEBI" id="CHEBI:15361"/>
        <dbReference type="ChEBI" id="CHEBI:15378"/>
        <dbReference type="ChEBI" id="CHEBI:16526"/>
        <dbReference type="ChEBI" id="CHEBI:57792"/>
        <dbReference type="ChEBI" id="CHEBI:59776"/>
        <dbReference type="EC" id="2.2.1.7"/>
    </reaction>
</comment>
<dbReference type="PROSITE" id="PS00802">
    <property type="entry name" value="TRANSKETOLASE_2"/>
    <property type="match status" value="1"/>
</dbReference>
<evidence type="ECO:0000256" key="3">
    <source>
        <dbReference type="ARBA" id="ARBA00011738"/>
    </source>
</evidence>
<dbReference type="InterPro" id="IPR033248">
    <property type="entry name" value="Transketolase_C"/>
</dbReference>
<comment type="function">
    <text evidence="10 11">Catalyzes the acyloin condensation reaction between C atoms 2 and 3 of pyruvate and glyceraldehyde 3-phosphate to yield 1-deoxy-D-xylulose-5-phosphate (DXP).</text>
</comment>
<keyword evidence="4 11" id="KW-0808">Transferase</keyword>
<feature type="binding site" evidence="11">
    <location>
        <position position="149"/>
    </location>
    <ligand>
        <name>Mg(2+)</name>
        <dbReference type="ChEBI" id="CHEBI:18420"/>
    </ligand>
</feature>
<dbReference type="GO" id="GO:0030976">
    <property type="term" value="F:thiamine pyrophosphate binding"/>
    <property type="evidence" value="ECO:0007669"/>
    <property type="project" value="UniProtKB-UniRule"/>
</dbReference>
<dbReference type="PANTHER" id="PTHR43322">
    <property type="entry name" value="1-D-DEOXYXYLULOSE 5-PHOSPHATE SYNTHASE-RELATED"/>
    <property type="match status" value="1"/>
</dbReference>
<dbReference type="InterPro" id="IPR020826">
    <property type="entry name" value="Transketolase_BS"/>
</dbReference>
<comment type="pathway">
    <text evidence="1 11">Metabolic intermediate biosynthesis; 1-deoxy-D-xylulose 5-phosphate biosynthesis; 1-deoxy-D-xylulose 5-phosphate from D-glyceraldehyde 3-phosphate and pyruvate: step 1/1.</text>
</comment>
<reference evidence="13 14" key="1">
    <citation type="submission" date="2016-11" db="EMBL/GenBank/DDBJ databases">
        <authorList>
            <person name="Jaros S."/>
            <person name="Januszkiewicz K."/>
            <person name="Wedrychowicz H."/>
        </authorList>
    </citation>
    <scope>NUCLEOTIDE SEQUENCE [LARGE SCALE GENOMIC DNA]</scope>
    <source>
        <strain evidence="13 14">DSM 14214</strain>
    </source>
</reference>
<dbReference type="CDD" id="cd07033">
    <property type="entry name" value="TPP_PYR_DXS_TK_like"/>
    <property type="match status" value="1"/>
</dbReference>
<evidence type="ECO:0000256" key="6">
    <source>
        <dbReference type="ARBA" id="ARBA00022842"/>
    </source>
</evidence>
<keyword evidence="14" id="KW-1185">Reference proteome</keyword>
<evidence type="ECO:0000256" key="8">
    <source>
        <dbReference type="ARBA" id="ARBA00023052"/>
    </source>
</evidence>
<dbReference type="SMART" id="SM00861">
    <property type="entry name" value="Transket_pyr"/>
    <property type="match status" value="1"/>
</dbReference>
<dbReference type="SUPFAM" id="SSF52518">
    <property type="entry name" value="Thiamin diphosphate-binding fold (THDP-binding)"/>
    <property type="match status" value="2"/>
</dbReference>
<comment type="similarity">
    <text evidence="2 11">Belongs to the transketolase family. DXPS subfamily.</text>
</comment>
<keyword evidence="5 11" id="KW-0479">Metal-binding</keyword>
<dbReference type="GO" id="GO:0016114">
    <property type="term" value="P:terpenoid biosynthetic process"/>
    <property type="evidence" value="ECO:0007669"/>
    <property type="project" value="UniProtKB-UniRule"/>
</dbReference>
<dbReference type="InterPro" id="IPR009014">
    <property type="entry name" value="Transketo_C/PFOR_II"/>
</dbReference>
<keyword evidence="9 11" id="KW-0414">Isoprene biosynthesis</keyword>
<proteinExistence type="inferred from homology"/>
<comment type="subunit">
    <text evidence="3 11">Homodimer.</text>
</comment>
<feature type="binding site" evidence="11">
    <location>
        <begin position="150"/>
        <end position="151"/>
    </location>
    <ligand>
        <name>thiamine diphosphate</name>
        <dbReference type="ChEBI" id="CHEBI:58937"/>
    </ligand>
</feature>
<dbReference type="CDD" id="cd02007">
    <property type="entry name" value="TPP_DXS"/>
    <property type="match status" value="1"/>
</dbReference>
<dbReference type="EMBL" id="FRAH01000005">
    <property type="protein sequence ID" value="SHJ75060.1"/>
    <property type="molecule type" value="Genomic_DNA"/>
</dbReference>
<dbReference type="AlphaFoldDB" id="A0A1M6LV65"/>
<dbReference type="Gene3D" id="3.40.50.920">
    <property type="match status" value="1"/>
</dbReference>
<dbReference type="GO" id="GO:0005829">
    <property type="term" value="C:cytosol"/>
    <property type="evidence" value="ECO:0007669"/>
    <property type="project" value="TreeGrafter"/>
</dbReference>
<evidence type="ECO:0000256" key="9">
    <source>
        <dbReference type="ARBA" id="ARBA00023229"/>
    </source>
</evidence>
<dbReference type="PANTHER" id="PTHR43322:SF5">
    <property type="entry name" value="1-DEOXY-D-XYLULOSE-5-PHOSPHATE SYNTHASE, CHLOROPLASTIC"/>
    <property type="match status" value="1"/>
</dbReference>
<dbReference type="Pfam" id="PF13292">
    <property type="entry name" value="DXP_synthase_N"/>
    <property type="match status" value="1"/>
</dbReference>